<protein>
    <submittedName>
        <fullName evidence="1">Uncharacterized protein</fullName>
    </submittedName>
</protein>
<evidence type="ECO:0000313" key="2">
    <source>
        <dbReference type="Proteomes" id="UP000708208"/>
    </source>
</evidence>
<sequence length="81" mass="9578">MKDGPSGRESVLDHVHHTHFLHLQEMYIVRSKLYLLHNTVEVPLERFNRGNLCPMLRMPMVVHFLIPAKGFHKHPDFKCSY</sequence>
<proteinExistence type="predicted"/>
<dbReference type="AlphaFoldDB" id="A0A8J2PVP5"/>
<comment type="caution">
    <text evidence="1">The sequence shown here is derived from an EMBL/GenBank/DDBJ whole genome shotgun (WGS) entry which is preliminary data.</text>
</comment>
<dbReference type="EMBL" id="CAJVCH010553691">
    <property type="protein sequence ID" value="CAG7829992.1"/>
    <property type="molecule type" value="Genomic_DNA"/>
</dbReference>
<evidence type="ECO:0000313" key="1">
    <source>
        <dbReference type="EMBL" id="CAG7829992.1"/>
    </source>
</evidence>
<organism evidence="1 2">
    <name type="scientific">Allacma fusca</name>
    <dbReference type="NCBI Taxonomy" id="39272"/>
    <lineage>
        <taxon>Eukaryota</taxon>
        <taxon>Metazoa</taxon>
        <taxon>Ecdysozoa</taxon>
        <taxon>Arthropoda</taxon>
        <taxon>Hexapoda</taxon>
        <taxon>Collembola</taxon>
        <taxon>Symphypleona</taxon>
        <taxon>Sminthuridae</taxon>
        <taxon>Allacma</taxon>
    </lineage>
</organism>
<keyword evidence="2" id="KW-1185">Reference proteome</keyword>
<dbReference type="Proteomes" id="UP000708208">
    <property type="component" value="Unassembled WGS sequence"/>
</dbReference>
<accession>A0A8J2PVP5</accession>
<name>A0A8J2PVP5_9HEXA</name>
<reference evidence="1" key="1">
    <citation type="submission" date="2021-06" db="EMBL/GenBank/DDBJ databases">
        <authorList>
            <person name="Hodson N. C."/>
            <person name="Mongue J. A."/>
            <person name="Jaron S. K."/>
        </authorList>
    </citation>
    <scope>NUCLEOTIDE SEQUENCE</scope>
</reference>
<gene>
    <name evidence="1" type="ORF">AFUS01_LOCUS39820</name>
</gene>